<feature type="domain" description="Adenylyltransferase AadA C-terminal" evidence="3">
    <location>
        <begin position="183"/>
        <end position="237"/>
    </location>
</feature>
<dbReference type="InterPro" id="IPR002934">
    <property type="entry name" value="Polymerase_NTP_transf_dom"/>
</dbReference>
<dbReference type="Pfam" id="PF01909">
    <property type="entry name" value="NTP_transf_2"/>
    <property type="match status" value="1"/>
</dbReference>
<dbReference type="SUPFAM" id="SSF81301">
    <property type="entry name" value="Nucleotidyltransferase"/>
    <property type="match status" value="1"/>
</dbReference>
<evidence type="ECO:0008006" key="6">
    <source>
        <dbReference type="Google" id="ProtNLM"/>
    </source>
</evidence>
<reference evidence="4 5" key="1">
    <citation type="journal article" date="2019" name="Int. J. Syst. Evol. Microbiol.">
        <title>The Global Catalogue of Microorganisms (GCM) 10K type strain sequencing project: providing services to taxonomists for standard genome sequencing and annotation.</title>
        <authorList>
            <consortium name="The Broad Institute Genomics Platform"/>
            <consortium name="The Broad Institute Genome Sequencing Center for Infectious Disease"/>
            <person name="Wu L."/>
            <person name="Ma J."/>
        </authorList>
    </citation>
    <scope>NUCLEOTIDE SEQUENCE [LARGE SCALE GENOMIC DNA]</scope>
    <source>
        <strain evidence="4 5">JCM 12393</strain>
    </source>
</reference>
<accession>A0ABN1Y9V7</accession>
<dbReference type="InterPro" id="IPR025184">
    <property type="entry name" value="AadA_C"/>
</dbReference>
<organism evidence="4 5">
    <name type="scientific">Kitasatospora putterlickiae</name>
    <dbReference type="NCBI Taxonomy" id="221725"/>
    <lineage>
        <taxon>Bacteria</taxon>
        <taxon>Bacillati</taxon>
        <taxon>Actinomycetota</taxon>
        <taxon>Actinomycetes</taxon>
        <taxon>Kitasatosporales</taxon>
        <taxon>Streptomycetaceae</taxon>
        <taxon>Kitasatospora</taxon>
    </lineage>
</organism>
<evidence type="ECO:0000313" key="5">
    <source>
        <dbReference type="Proteomes" id="UP001499863"/>
    </source>
</evidence>
<protein>
    <recommendedName>
        <fullName evidence="6">Adenylyltransferase AadA C-terminal domain-containing protein</fullName>
    </recommendedName>
</protein>
<keyword evidence="1" id="KW-0808">Transferase</keyword>
<feature type="domain" description="Polymerase nucleotidyl transferase" evidence="2">
    <location>
        <begin position="26"/>
        <end position="75"/>
    </location>
</feature>
<evidence type="ECO:0000313" key="4">
    <source>
        <dbReference type="EMBL" id="GAA1401848.1"/>
    </source>
</evidence>
<dbReference type="InterPro" id="IPR043519">
    <property type="entry name" value="NT_sf"/>
</dbReference>
<keyword evidence="5" id="KW-1185">Reference proteome</keyword>
<evidence type="ECO:0000259" key="3">
    <source>
        <dbReference type="Pfam" id="PF13427"/>
    </source>
</evidence>
<evidence type="ECO:0000259" key="2">
    <source>
        <dbReference type="Pfam" id="PF01909"/>
    </source>
</evidence>
<sequence length="278" mass="30447">MTVHPLVHEIADAYLALVDAAAPGLVEGLYVVGSTALDDFHPARSDIDFVAVTADPVTAEQLAGLERVHARLAVRYPRPVFDGPYLTWHELAGSPAQAPPGPHVFGGTVRHRVASDRTPVLWHTLARHGVTLCGPRAQELMIDTDPGELAGWTVGNLAEYWRPWWRRSSRLASRPGLACLNGWGPVWGVLGVSRLHYTLATGRIASKHGAGEYARAVFDERWHRIVDECLRIREGGRRRSFYPNPFIRRADALAFTDMAITSAELLGTGRLSLGGLGE</sequence>
<dbReference type="EMBL" id="BAAAKJ010000242">
    <property type="protein sequence ID" value="GAA1401848.1"/>
    <property type="molecule type" value="Genomic_DNA"/>
</dbReference>
<dbReference type="Proteomes" id="UP001499863">
    <property type="component" value="Unassembled WGS sequence"/>
</dbReference>
<gene>
    <name evidence="4" type="ORF">GCM10009639_44670</name>
</gene>
<evidence type="ECO:0000256" key="1">
    <source>
        <dbReference type="ARBA" id="ARBA00022679"/>
    </source>
</evidence>
<name>A0ABN1Y9V7_9ACTN</name>
<proteinExistence type="predicted"/>
<comment type="caution">
    <text evidence="4">The sequence shown here is derived from an EMBL/GenBank/DDBJ whole genome shotgun (WGS) entry which is preliminary data.</text>
</comment>
<dbReference type="Pfam" id="PF13427">
    <property type="entry name" value="AadA_C"/>
    <property type="match status" value="1"/>
</dbReference>
<dbReference type="CDD" id="cd05403">
    <property type="entry name" value="NT_KNTase_like"/>
    <property type="match status" value="1"/>
</dbReference>
<dbReference type="RefSeq" id="WP_344338607.1">
    <property type="nucleotide sequence ID" value="NZ_BAAAKJ010000242.1"/>
</dbReference>